<name>A0AA39VDU3_ACESA</name>
<reference evidence="2" key="1">
    <citation type="journal article" date="2022" name="Plant J.">
        <title>Strategies of tolerance reflected in two North American maple genomes.</title>
        <authorList>
            <person name="McEvoy S.L."/>
            <person name="Sezen U.U."/>
            <person name="Trouern-Trend A."/>
            <person name="McMahon S.M."/>
            <person name="Schaberg P.G."/>
            <person name="Yang J."/>
            <person name="Wegrzyn J.L."/>
            <person name="Swenson N.G."/>
        </authorList>
    </citation>
    <scope>NUCLEOTIDE SEQUENCE</scope>
    <source>
        <strain evidence="2">NS2018</strain>
    </source>
</reference>
<evidence type="ECO:0000313" key="2">
    <source>
        <dbReference type="EMBL" id="KAK0576611.1"/>
    </source>
</evidence>
<proteinExistence type="predicted"/>
<accession>A0AA39VDU3</accession>
<organism evidence="2 3">
    <name type="scientific">Acer saccharum</name>
    <name type="common">Sugar maple</name>
    <dbReference type="NCBI Taxonomy" id="4024"/>
    <lineage>
        <taxon>Eukaryota</taxon>
        <taxon>Viridiplantae</taxon>
        <taxon>Streptophyta</taxon>
        <taxon>Embryophyta</taxon>
        <taxon>Tracheophyta</taxon>
        <taxon>Spermatophyta</taxon>
        <taxon>Magnoliopsida</taxon>
        <taxon>eudicotyledons</taxon>
        <taxon>Gunneridae</taxon>
        <taxon>Pentapetalae</taxon>
        <taxon>rosids</taxon>
        <taxon>malvids</taxon>
        <taxon>Sapindales</taxon>
        <taxon>Sapindaceae</taxon>
        <taxon>Hippocastanoideae</taxon>
        <taxon>Acereae</taxon>
        <taxon>Acer</taxon>
    </lineage>
</organism>
<reference evidence="2" key="2">
    <citation type="submission" date="2023-06" db="EMBL/GenBank/DDBJ databases">
        <authorList>
            <person name="Swenson N.G."/>
            <person name="Wegrzyn J.L."/>
            <person name="Mcevoy S.L."/>
        </authorList>
    </citation>
    <scope>NUCLEOTIDE SEQUENCE</scope>
    <source>
        <strain evidence="2">NS2018</strain>
        <tissue evidence="2">Leaf</tissue>
    </source>
</reference>
<dbReference type="EMBL" id="JAUESC010000386">
    <property type="protein sequence ID" value="KAK0576611.1"/>
    <property type="molecule type" value="Genomic_DNA"/>
</dbReference>
<protein>
    <submittedName>
        <fullName evidence="2">Uncharacterized protein</fullName>
    </submittedName>
</protein>
<evidence type="ECO:0000256" key="1">
    <source>
        <dbReference type="SAM" id="MobiDB-lite"/>
    </source>
</evidence>
<sequence length="105" mass="12470">MRLQVVTLNFIQNSNKRLTLDLVTKNKHDDDYPPPLPLPTQTNSNPNQKPSIDPIRNHHHRLLKPETINRHRPPKTIEEEIIVRSCRHLNQTQNSEKETRERERC</sequence>
<gene>
    <name evidence="2" type="ORF">LWI29_020530</name>
</gene>
<keyword evidence="3" id="KW-1185">Reference proteome</keyword>
<dbReference type="Proteomes" id="UP001168877">
    <property type="component" value="Unassembled WGS sequence"/>
</dbReference>
<comment type="caution">
    <text evidence="2">The sequence shown here is derived from an EMBL/GenBank/DDBJ whole genome shotgun (WGS) entry which is preliminary data.</text>
</comment>
<feature type="region of interest" description="Disordered" evidence="1">
    <location>
        <begin position="25"/>
        <end position="55"/>
    </location>
</feature>
<evidence type="ECO:0000313" key="3">
    <source>
        <dbReference type="Proteomes" id="UP001168877"/>
    </source>
</evidence>
<feature type="compositionally biased region" description="Low complexity" evidence="1">
    <location>
        <begin position="39"/>
        <end position="48"/>
    </location>
</feature>
<dbReference type="AlphaFoldDB" id="A0AA39VDU3"/>